<sequence length="104" mass="11857">MEDQQKVFSLLKGLGNDYDSFIISMLKPPVPLYNDTIQLLQSYENMKSLHNPIISIDEHAAFLAQNKNNSGKSFTNNRQGQILSTQKAGDSHKWDKNLKIHLNK</sequence>
<evidence type="ECO:0000313" key="2">
    <source>
        <dbReference type="Proteomes" id="UP000237105"/>
    </source>
</evidence>
<keyword evidence="2" id="KW-1185">Reference proteome</keyword>
<accession>A0A2P5BB13</accession>
<name>A0A2P5BB13_PARAD</name>
<reference evidence="2" key="1">
    <citation type="submission" date="2016-06" db="EMBL/GenBank/DDBJ databases">
        <title>Parallel loss of symbiosis genes in relatives of nitrogen-fixing non-legume Parasponia.</title>
        <authorList>
            <person name="Van Velzen R."/>
            <person name="Holmer R."/>
            <person name="Bu F."/>
            <person name="Rutten L."/>
            <person name="Van Zeijl A."/>
            <person name="Liu W."/>
            <person name="Santuari L."/>
            <person name="Cao Q."/>
            <person name="Sharma T."/>
            <person name="Shen D."/>
            <person name="Roswanjaya Y."/>
            <person name="Wardhani T."/>
            <person name="Kalhor M.S."/>
            <person name="Jansen J."/>
            <person name="Van den Hoogen J."/>
            <person name="Gungor B."/>
            <person name="Hartog M."/>
            <person name="Hontelez J."/>
            <person name="Verver J."/>
            <person name="Yang W.-C."/>
            <person name="Schijlen E."/>
            <person name="Repin R."/>
            <person name="Schilthuizen M."/>
            <person name="Schranz E."/>
            <person name="Heidstra R."/>
            <person name="Miyata K."/>
            <person name="Fedorova E."/>
            <person name="Kohlen W."/>
            <person name="Bisseling T."/>
            <person name="Smit S."/>
            <person name="Geurts R."/>
        </authorList>
    </citation>
    <scope>NUCLEOTIDE SEQUENCE [LARGE SCALE GENOMIC DNA]</scope>
    <source>
        <strain evidence="2">cv. WU1-14</strain>
    </source>
</reference>
<organism evidence="1 2">
    <name type="scientific">Parasponia andersonii</name>
    <name type="common">Sponia andersonii</name>
    <dbReference type="NCBI Taxonomy" id="3476"/>
    <lineage>
        <taxon>Eukaryota</taxon>
        <taxon>Viridiplantae</taxon>
        <taxon>Streptophyta</taxon>
        <taxon>Embryophyta</taxon>
        <taxon>Tracheophyta</taxon>
        <taxon>Spermatophyta</taxon>
        <taxon>Magnoliopsida</taxon>
        <taxon>eudicotyledons</taxon>
        <taxon>Gunneridae</taxon>
        <taxon>Pentapetalae</taxon>
        <taxon>rosids</taxon>
        <taxon>fabids</taxon>
        <taxon>Rosales</taxon>
        <taxon>Cannabaceae</taxon>
        <taxon>Parasponia</taxon>
    </lineage>
</organism>
<dbReference type="Proteomes" id="UP000237105">
    <property type="component" value="Unassembled WGS sequence"/>
</dbReference>
<dbReference type="EMBL" id="JXTB01000320">
    <property type="protein sequence ID" value="PON45985.1"/>
    <property type="molecule type" value="Genomic_DNA"/>
</dbReference>
<dbReference type="OrthoDB" id="1845088at2759"/>
<comment type="caution">
    <text evidence="1">The sequence shown here is derived from an EMBL/GenBank/DDBJ whole genome shotgun (WGS) entry which is preliminary data.</text>
</comment>
<evidence type="ECO:0000313" key="1">
    <source>
        <dbReference type="EMBL" id="PON45985.1"/>
    </source>
</evidence>
<gene>
    <name evidence="1" type="ORF">PanWU01x14_254930</name>
</gene>
<proteinExistence type="predicted"/>
<dbReference type="AlphaFoldDB" id="A0A2P5BB13"/>
<protein>
    <submittedName>
        <fullName evidence="1">Uncharacterized protein</fullName>
    </submittedName>
</protein>